<name>A0AA40FQK5_9HYME</name>
<reference evidence="1" key="1">
    <citation type="submission" date="2021-10" db="EMBL/GenBank/DDBJ databases">
        <title>Melipona bicolor Genome sequencing and assembly.</title>
        <authorList>
            <person name="Araujo N.S."/>
            <person name="Arias M.C."/>
        </authorList>
    </citation>
    <scope>NUCLEOTIDE SEQUENCE</scope>
    <source>
        <strain evidence="1">USP_2M_L1-L4_2017</strain>
        <tissue evidence="1">Whole body</tissue>
    </source>
</reference>
<keyword evidence="2" id="KW-1185">Reference proteome</keyword>
<protein>
    <submittedName>
        <fullName evidence="1">Uncharacterized protein</fullName>
    </submittedName>
</protein>
<comment type="caution">
    <text evidence="1">The sequence shown here is derived from an EMBL/GenBank/DDBJ whole genome shotgun (WGS) entry which is preliminary data.</text>
</comment>
<sequence>MENHTPMSSWFRVSKNIRQCPRGFGYGKTFQCPWGLEYGKTYPNACGVLGDRKTNPNDRGVWGMKKQTPMS</sequence>
<proteinExistence type="predicted"/>
<accession>A0AA40FQK5</accession>
<gene>
    <name evidence="1" type="ORF">K0M31_008902</name>
</gene>
<dbReference type="AlphaFoldDB" id="A0AA40FQK5"/>
<evidence type="ECO:0000313" key="2">
    <source>
        <dbReference type="Proteomes" id="UP001177670"/>
    </source>
</evidence>
<dbReference type="EMBL" id="JAHYIQ010000021">
    <property type="protein sequence ID" value="KAK1123277.1"/>
    <property type="molecule type" value="Genomic_DNA"/>
</dbReference>
<organism evidence="1 2">
    <name type="scientific">Melipona bicolor</name>
    <dbReference type="NCBI Taxonomy" id="60889"/>
    <lineage>
        <taxon>Eukaryota</taxon>
        <taxon>Metazoa</taxon>
        <taxon>Ecdysozoa</taxon>
        <taxon>Arthropoda</taxon>
        <taxon>Hexapoda</taxon>
        <taxon>Insecta</taxon>
        <taxon>Pterygota</taxon>
        <taxon>Neoptera</taxon>
        <taxon>Endopterygota</taxon>
        <taxon>Hymenoptera</taxon>
        <taxon>Apocrita</taxon>
        <taxon>Aculeata</taxon>
        <taxon>Apoidea</taxon>
        <taxon>Anthophila</taxon>
        <taxon>Apidae</taxon>
        <taxon>Melipona</taxon>
    </lineage>
</organism>
<dbReference type="Proteomes" id="UP001177670">
    <property type="component" value="Unassembled WGS sequence"/>
</dbReference>
<evidence type="ECO:0000313" key="1">
    <source>
        <dbReference type="EMBL" id="KAK1123277.1"/>
    </source>
</evidence>